<dbReference type="OrthoDB" id="1667576at2759"/>
<keyword evidence="3" id="KW-1185">Reference proteome</keyword>
<evidence type="ECO:0000313" key="3">
    <source>
        <dbReference type="Proteomes" id="UP000657918"/>
    </source>
</evidence>
<reference evidence="2 3" key="1">
    <citation type="submission" date="2020-10" db="EMBL/GenBank/DDBJ databases">
        <title>Plant Genome Project.</title>
        <authorList>
            <person name="Zhang R.-G."/>
        </authorList>
    </citation>
    <scope>NUCLEOTIDE SEQUENCE [LARGE SCALE GENOMIC DNA]</scope>
    <source>
        <strain evidence="2">FAFU-HL-1</strain>
        <tissue evidence="2">Leaf</tissue>
    </source>
</reference>
<name>A0A835K775_9ROSI</name>
<evidence type="ECO:0000313" key="2">
    <source>
        <dbReference type="EMBL" id="KAF9683934.1"/>
    </source>
</evidence>
<feature type="transmembrane region" description="Helical" evidence="1">
    <location>
        <begin position="101"/>
        <end position="124"/>
    </location>
</feature>
<keyword evidence="1" id="KW-0472">Membrane</keyword>
<organism evidence="2 3">
    <name type="scientific">Salix dunnii</name>
    <dbReference type="NCBI Taxonomy" id="1413687"/>
    <lineage>
        <taxon>Eukaryota</taxon>
        <taxon>Viridiplantae</taxon>
        <taxon>Streptophyta</taxon>
        <taxon>Embryophyta</taxon>
        <taxon>Tracheophyta</taxon>
        <taxon>Spermatophyta</taxon>
        <taxon>Magnoliopsida</taxon>
        <taxon>eudicotyledons</taxon>
        <taxon>Gunneridae</taxon>
        <taxon>Pentapetalae</taxon>
        <taxon>rosids</taxon>
        <taxon>fabids</taxon>
        <taxon>Malpighiales</taxon>
        <taxon>Salicaceae</taxon>
        <taxon>Saliceae</taxon>
        <taxon>Salix</taxon>
    </lineage>
</organism>
<keyword evidence="1" id="KW-1133">Transmembrane helix</keyword>
<evidence type="ECO:0000256" key="1">
    <source>
        <dbReference type="SAM" id="Phobius"/>
    </source>
</evidence>
<dbReference type="EMBL" id="JADGMS010000004">
    <property type="protein sequence ID" value="KAF9683934.1"/>
    <property type="molecule type" value="Genomic_DNA"/>
</dbReference>
<accession>A0A835K775</accession>
<keyword evidence="1" id="KW-0812">Transmembrane</keyword>
<sequence>MASSLSKKPSCPSLNIKPSYKRAPGVAMRVRARRPGDEGKSSNIVDANLNVLRGRIENVKIKERLERCCRCEHGWNYTPGYNFKLKKEVGLPTQFIDLASLVFGTVGLTCLGGTLFLCVVSLLVRLIQ</sequence>
<gene>
    <name evidence="2" type="ORF">SADUNF_Sadunf04G0065500</name>
</gene>
<dbReference type="PANTHER" id="PTHR38225">
    <property type="entry name" value="PROTEIN, PUTATIVE-RELATED"/>
    <property type="match status" value="1"/>
</dbReference>
<protein>
    <submittedName>
        <fullName evidence="2">Uncharacterized protein</fullName>
    </submittedName>
</protein>
<dbReference type="PANTHER" id="PTHR38225:SF4">
    <property type="entry name" value="PROTEIN, PUTATIVE-RELATED"/>
    <property type="match status" value="1"/>
</dbReference>
<proteinExistence type="predicted"/>
<dbReference type="AlphaFoldDB" id="A0A835K775"/>
<dbReference type="Proteomes" id="UP000657918">
    <property type="component" value="Chromosome 4"/>
</dbReference>
<comment type="caution">
    <text evidence="2">The sequence shown here is derived from an EMBL/GenBank/DDBJ whole genome shotgun (WGS) entry which is preliminary data.</text>
</comment>